<dbReference type="InterPro" id="IPR007242">
    <property type="entry name" value="Atg12"/>
</dbReference>
<accession>A0A4Y7LI05</accession>
<dbReference type="Pfam" id="PF04110">
    <property type="entry name" value="APG12"/>
    <property type="match status" value="1"/>
</dbReference>
<keyword evidence="2 4" id="KW-0833">Ubl conjugation pathway</keyword>
<gene>
    <name evidence="5" type="ORF">C5167_046564</name>
</gene>
<comment type="similarity">
    <text evidence="4">Belongs to the ATG12 family.</text>
</comment>
<dbReference type="STRING" id="3469.A0A4Y7LI05"/>
<dbReference type="PANTHER" id="PTHR13385:SF0">
    <property type="entry name" value="UBIQUITIN-LIKE PROTEIN ATG12"/>
    <property type="match status" value="1"/>
</dbReference>
<evidence type="ECO:0000256" key="3">
    <source>
        <dbReference type="ARBA" id="ARBA00023006"/>
    </source>
</evidence>
<evidence type="ECO:0000313" key="6">
    <source>
        <dbReference type="Proteomes" id="UP000316621"/>
    </source>
</evidence>
<dbReference type="OMA" id="YACSMAR"/>
<evidence type="ECO:0000256" key="2">
    <source>
        <dbReference type="ARBA" id="ARBA00022786"/>
    </source>
</evidence>
<dbReference type="Proteomes" id="UP000316621">
    <property type="component" value="Chromosome 11"/>
</dbReference>
<organism evidence="5 6">
    <name type="scientific">Papaver somniferum</name>
    <name type="common">Opium poppy</name>
    <dbReference type="NCBI Taxonomy" id="3469"/>
    <lineage>
        <taxon>Eukaryota</taxon>
        <taxon>Viridiplantae</taxon>
        <taxon>Streptophyta</taxon>
        <taxon>Embryophyta</taxon>
        <taxon>Tracheophyta</taxon>
        <taxon>Spermatophyta</taxon>
        <taxon>Magnoliopsida</taxon>
        <taxon>Ranunculales</taxon>
        <taxon>Papaveraceae</taxon>
        <taxon>Papaveroideae</taxon>
        <taxon>Papaver</taxon>
    </lineage>
</organism>
<dbReference type="GO" id="GO:0000421">
    <property type="term" value="C:autophagosome membrane"/>
    <property type="evidence" value="ECO:0007669"/>
    <property type="project" value="TreeGrafter"/>
</dbReference>
<dbReference type="PANTHER" id="PTHR13385">
    <property type="entry name" value="AUTOPHAGY PROTEIN 12"/>
    <property type="match status" value="1"/>
</dbReference>
<reference evidence="5 6" key="1">
    <citation type="journal article" date="2018" name="Science">
        <title>The opium poppy genome and morphinan production.</title>
        <authorList>
            <person name="Guo L."/>
            <person name="Winzer T."/>
            <person name="Yang X."/>
            <person name="Li Y."/>
            <person name="Ning Z."/>
            <person name="He Z."/>
            <person name="Teodor R."/>
            <person name="Lu Y."/>
            <person name="Bowser T.A."/>
            <person name="Graham I.A."/>
            <person name="Ye K."/>
        </authorList>
    </citation>
    <scope>NUCLEOTIDE SEQUENCE [LARGE SCALE GENOMIC DNA]</scope>
    <source>
        <strain evidence="6">cv. HN1</strain>
        <tissue evidence="5">Leaves</tissue>
    </source>
</reference>
<dbReference type="AlphaFoldDB" id="A0A4Y7LI05"/>
<evidence type="ECO:0000256" key="4">
    <source>
        <dbReference type="RuleBase" id="RU361201"/>
    </source>
</evidence>
<keyword evidence="6" id="KW-1185">Reference proteome</keyword>
<dbReference type="GO" id="GO:0097352">
    <property type="term" value="P:autophagosome maturation"/>
    <property type="evidence" value="ECO:0007669"/>
    <property type="project" value="TreeGrafter"/>
</dbReference>
<dbReference type="GO" id="GO:0034727">
    <property type="term" value="P:piecemeal microautophagy of the nucleus"/>
    <property type="evidence" value="ECO:0007669"/>
    <property type="project" value="TreeGrafter"/>
</dbReference>
<comment type="subunit">
    <text evidence="4">Forms a conjugate with ATG5.</text>
</comment>
<name>A0A4Y7LI05_PAPSO</name>
<dbReference type="Gramene" id="RZC83775">
    <property type="protein sequence ID" value="RZC83775"/>
    <property type="gene ID" value="C5167_046564"/>
</dbReference>
<comment type="function">
    <text evidence="4">Ubiquitin-like protein involved in cytoplasm to vacuole transport (Cvt) and autophagic vesicle formation.</text>
</comment>
<protein>
    <recommendedName>
        <fullName evidence="4">Ubiquitin-like protein ATG12</fullName>
    </recommendedName>
</protein>
<dbReference type="InterPro" id="IPR029071">
    <property type="entry name" value="Ubiquitin-like_domsf"/>
</dbReference>
<sequence length="98" mass="10906">MATESPNSSRKVVVHLRATGDTPILKQAKFKFGVELIQYRLWGKLPPISIAAQIVGTHKFAKFMYVNSAFSPNPDELNFGSYGKLVVNYACSMARAKR</sequence>
<proteinExistence type="inferred from homology"/>
<dbReference type="GO" id="GO:0061723">
    <property type="term" value="P:glycophagy"/>
    <property type="evidence" value="ECO:0007669"/>
    <property type="project" value="TreeGrafter"/>
</dbReference>
<dbReference type="GO" id="GO:0019776">
    <property type="term" value="F:Atg8-family ligase activity"/>
    <property type="evidence" value="ECO:0007669"/>
    <property type="project" value="TreeGrafter"/>
</dbReference>
<dbReference type="GO" id="GO:0000422">
    <property type="term" value="P:autophagy of mitochondrion"/>
    <property type="evidence" value="ECO:0007669"/>
    <property type="project" value="TreeGrafter"/>
</dbReference>
<dbReference type="GO" id="GO:0034045">
    <property type="term" value="C:phagophore assembly site membrane"/>
    <property type="evidence" value="ECO:0007669"/>
    <property type="project" value="TreeGrafter"/>
</dbReference>
<dbReference type="EMBL" id="CM010725">
    <property type="protein sequence ID" value="RZC83775.1"/>
    <property type="molecule type" value="Genomic_DNA"/>
</dbReference>
<keyword evidence="1 4" id="KW-1017">Isopeptide bond</keyword>
<keyword evidence="3 4" id="KW-0072">Autophagy</keyword>
<evidence type="ECO:0000256" key="1">
    <source>
        <dbReference type="ARBA" id="ARBA00022499"/>
    </source>
</evidence>
<dbReference type="SUPFAM" id="SSF54236">
    <property type="entry name" value="Ubiquitin-like"/>
    <property type="match status" value="1"/>
</dbReference>
<dbReference type="GO" id="GO:0000045">
    <property type="term" value="P:autophagosome assembly"/>
    <property type="evidence" value="ECO:0007669"/>
    <property type="project" value="InterPro"/>
</dbReference>
<evidence type="ECO:0000313" key="5">
    <source>
        <dbReference type="EMBL" id="RZC83775.1"/>
    </source>
</evidence>
<dbReference type="GO" id="GO:0034274">
    <property type="term" value="C:Atg12-Atg5-Atg16 complex"/>
    <property type="evidence" value="ECO:0007669"/>
    <property type="project" value="TreeGrafter"/>
</dbReference>
<dbReference type="Gene3D" id="3.10.20.90">
    <property type="entry name" value="Phosphatidylinositol 3-kinase Catalytic Subunit, Chain A, domain 1"/>
    <property type="match status" value="1"/>
</dbReference>